<proteinExistence type="predicted"/>
<dbReference type="EMBL" id="KN823296">
    <property type="protein sequence ID" value="KIO18315.1"/>
    <property type="molecule type" value="Genomic_DNA"/>
</dbReference>
<organism evidence="1 2">
    <name type="scientific">Tulasnella calospora MUT 4182</name>
    <dbReference type="NCBI Taxonomy" id="1051891"/>
    <lineage>
        <taxon>Eukaryota</taxon>
        <taxon>Fungi</taxon>
        <taxon>Dikarya</taxon>
        <taxon>Basidiomycota</taxon>
        <taxon>Agaricomycotina</taxon>
        <taxon>Agaricomycetes</taxon>
        <taxon>Cantharellales</taxon>
        <taxon>Tulasnellaceae</taxon>
        <taxon>Tulasnella</taxon>
    </lineage>
</organism>
<evidence type="ECO:0000313" key="1">
    <source>
        <dbReference type="EMBL" id="KIO18315.1"/>
    </source>
</evidence>
<reference evidence="2" key="2">
    <citation type="submission" date="2015-01" db="EMBL/GenBank/DDBJ databases">
        <title>Evolutionary Origins and Diversification of the Mycorrhizal Mutualists.</title>
        <authorList>
            <consortium name="DOE Joint Genome Institute"/>
            <consortium name="Mycorrhizal Genomics Consortium"/>
            <person name="Kohler A."/>
            <person name="Kuo A."/>
            <person name="Nagy L.G."/>
            <person name="Floudas D."/>
            <person name="Copeland A."/>
            <person name="Barry K.W."/>
            <person name="Cichocki N."/>
            <person name="Veneault-Fourrey C."/>
            <person name="LaButti K."/>
            <person name="Lindquist E.A."/>
            <person name="Lipzen A."/>
            <person name="Lundell T."/>
            <person name="Morin E."/>
            <person name="Murat C."/>
            <person name="Riley R."/>
            <person name="Ohm R."/>
            <person name="Sun H."/>
            <person name="Tunlid A."/>
            <person name="Henrissat B."/>
            <person name="Grigoriev I.V."/>
            <person name="Hibbett D.S."/>
            <person name="Martin F."/>
        </authorList>
    </citation>
    <scope>NUCLEOTIDE SEQUENCE [LARGE SCALE GENOMIC DNA]</scope>
    <source>
        <strain evidence="2">MUT 4182</strain>
    </source>
</reference>
<reference evidence="1 2" key="1">
    <citation type="submission" date="2014-04" db="EMBL/GenBank/DDBJ databases">
        <authorList>
            <consortium name="DOE Joint Genome Institute"/>
            <person name="Kuo A."/>
            <person name="Girlanda M."/>
            <person name="Perotto S."/>
            <person name="Kohler A."/>
            <person name="Nagy L.G."/>
            <person name="Floudas D."/>
            <person name="Copeland A."/>
            <person name="Barry K.W."/>
            <person name="Cichocki N."/>
            <person name="Veneault-Fourrey C."/>
            <person name="LaButti K."/>
            <person name="Lindquist E.A."/>
            <person name="Lipzen A."/>
            <person name="Lundell T."/>
            <person name="Morin E."/>
            <person name="Murat C."/>
            <person name="Sun H."/>
            <person name="Tunlid A."/>
            <person name="Henrissat B."/>
            <person name="Grigoriev I.V."/>
            <person name="Hibbett D.S."/>
            <person name="Martin F."/>
            <person name="Nordberg H.P."/>
            <person name="Cantor M.N."/>
            <person name="Hua S.X."/>
        </authorList>
    </citation>
    <scope>NUCLEOTIDE SEQUENCE [LARGE SCALE GENOMIC DNA]</scope>
    <source>
        <strain evidence="1 2">MUT 4182</strain>
    </source>
</reference>
<protein>
    <submittedName>
        <fullName evidence="1">Glycoside hydrolase family 88 protein</fullName>
    </submittedName>
</protein>
<accession>A0A0C3PU24</accession>
<gene>
    <name evidence="1" type="ORF">M407DRAFT_32023</name>
</gene>
<dbReference type="GO" id="GO:0016787">
    <property type="term" value="F:hydrolase activity"/>
    <property type="evidence" value="ECO:0007669"/>
    <property type="project" value="UniProtKB-KW"/>
</dbReference>
<keyword evidence="1" id="KW-0378">Hydrolase</keyword>
<dbReference type="OrthoDB" id="3258579at2759"/>
<dbReference type="HOGENOM" id="CLU_1950395_0_0_1"/>
<dbReference type="AlphaFoldDB" id="A0A0C3PU24"/>
<keyword evidence="2" id="KW-1185">Reference proteome</keyword>
<sequence length="129" mass="14200">MLLSTSATQHVVFDGANESLSFLDFVQRLEQTPDLVELDSTTSSVSKDIEYVIPTHLYGEALRYYESLDRDCQEDWTRLLDVMAGRFPGAMRSGGANCASVYYRMGRGRSNNVGGHATSYVVEAGSSDS</sequence>
<evidence type="ECO:0000313" key="2">
    <source>
        <dbReference type="Proteomes" id="UP000054248"/>
    </source>
</evidence>
<dbReference type="Proteomes" id="UP000054248">
    <property type="component" value="Unassembled WGS sequence"/>
</dbReference>
<name>A0A0C3PU24_9AGAM</name>